<dbReference type="Proteomes" id="UP000236721">
    <property type="component" value="Unassembled WGS sequence"/>
</dbReference>
<keyword evidence="1" id="KW-0472">Membrane</keyword>
<name>A0A1H5SG07_9VIBR</name>
<keyword evidence="3" id="KW-1185">Reference proteome</keyword>
<dbReference type="EMBL" id="FNVG01000001">
    <property type="protein sequence ID" value="SEF49354.1"/>
    <property type="molecule type" value="Genomic_DNA"/>
</dbReference>
<gene>
    <name evidence="2" type="ORF">SAMN04488244_101347</name>
</gene>
<protein>
    <submittedName>
        <fullName evidence="2">Uncharacterized protein</fullName>
    </submittedName>
</protein>
<accession>A0A1H5SG07</accession>
<feature type="transmembrane region" description="Helical" evidence="1">
    <location>
        <begin position="62"/>
        <end position="81"/>
    </location>
</feature>
<keyword evidence="1" id="KW-1133">Transmembrane helix</keyword>
<evidence type="ECO:0000313" key="3">
    <source>
        <dbReference type="Proteomes" id="UP000236721"/>
    </source>
</evidence>
<keyword evidence="1" id="KW-0812">Transmembrane</keyword>
<proteinExistence type="predicted"/>
<dbReference type="OrthoDB" id="556753at2"/>
<organism evidence="2 3">
    <name type="scientific">Vibrio hangzhouensis</name>
    <dbReference type="NCBI Taxonomy" id="462991"/>
    <lineage>
        <taxon>Bacteria</taxon>
        <taxon>Pseudomonadati</taxon>
        <taxon>Pseudomonadota</taxon>
        <taxon>Gammaproteobacteria</taxon>
        <taxon>Vibrionales</taxon>
        <taxon>Vibrionaceae</taxon>
        <taxon>Vibrio</taxon>
    </lineage>
</organism>
<evidence type="ECO:0000313" key="2">
    <source>
        <dbReference type="EMBL" id="SEF49354.1"/>
    </source>
</evidence>
<dbReference type="AlphaFoldDB" id="A0A1H5SG07"/>
<reference evidence="3" key="1">
    <citation type="submission" date="2016-10" db="EMBL/GenBank/DDBJ databases">
        <authorList>
            <person name="Varghese N."/>
            <person name="Submissions S."/>
        </authorList>
    </citation>
    <scope>NUCLEOTIDE SEQUENCE [LARGE SCALE GENOMIC DNA]</scope>
    <source>
        <strain evidence="3">CGMCC 1.7062</strain>
    </source>
</reference>
<feature type="transmembrane region" description="Helical" evidence="1">
    <location>
        <begin position="101"/>
        <end position="122"/>
    </location>
</feature>
<sequence length="129" mass="14386">MNRLLAICTYAMSAVFLLGEIARRGMNYFSINATTMMEDLLCGALLFMAATMLVKRMKQAKLMLVGAWGYAFGGMFVPFFAHLEAFLRGVEMRADHQIVDVNSIILKGVIWLLCGVLLLLSLRCEPTSQ</sequence>
<evidence type="ECO:0000256" key="1">
    <source>
        <dbReference type="SAM" id="Phobius"/>
    </source>
</evidence>
<feature type="transmembrane region" description="Helical" evidence="1">
    <location>
        <begin position="29"/>
        <end position="50"/>
    </location>
</feature>
<dbReference type="RefSeq" id="WP_103878582.1">
    <property type="nucleotide sequence ID" value="NZ_FNVG01000001.1"/>
</dbReference>